<dbReference type="SUPFAM" id="SSF53850">
    <property type="entry name" value="Periplasmic binding protein-like II"/>
    <property type="match status" value="1"/>
</dbReference>
<dbReference type="InterPro" id="IPR000847">
    <property type="entry name" value="LysR_HTH_N"/>
</dbReference>
<dbReference type="GO" id="GO:0006351">
    <property type="term" value="P:DNA-templated transcription"/>
    <property type="evidence" value="ECO:0007669"/>
    <property type="project" value="TreeGrafter"/>
</dbReference>
<dbReference type="SUPFAM" id="SSF46785">
    <property type="entry name" value="Winged helix' DNA-binding domain"/>
    <property type="match status" value="1"/>
</dbReference>
<evidence type="ECO:0000256" key="3">
    <source>
        <dbReference type="ARBA" id="ARBA00023125"/>
    </source>
</evidence>
<evidence type="ECO:0000256" key="2">
    <source>
        <dbReference type="ARBA" id="ARBA00023015"/>
    </source>
</evidence>
<dbReference type="InterPro" id="IPR036388">
    <property type="entry name" value="WH-like_DNA-bd_sf"/>
</dbReference>
<dbReference type="Gene3D" id="3.40.190.290">
    <property type="match status" value="1"/>
</dbReference>
<evidence type="ECO:0000259" key="5">
    <source>
        <dbReference type="PROSITE" id="PS50931"/>
    </source>
</evidence>
<dbReference type="PANTHER" id="PTHR30537:SF1">
    <property type="entry name" value="HTH-TYPE TRANSCRIPTIONAL REGULATOR PGRR"/>
    <property type="match status" value="1"/>
</dbReference>
<evidence type="ECO:0000256" key="1">
    <source>
        <dbReference type="ARBA" id="ARBA00009437"/>
    </source>
</evidence>
<dbReference type="EMBL" id="BSFM01000012">
    <property type="protein sequence ID" value="GLK84210.1"/>
    <property type="molecule type" value="Genomic_DNA"/>
</dbReference>
<protein>
    <submittedName>
        <fullName evidence="6">Transcriptional regulator</fullName>
    </submittedName>
</protein>
<gene>
    <name evidence="6" type="ORF">GCM10017653_22800</name>
</gene>
<dbReference type="PROSITE" id="PS50931">
    <property type="entry name" value="HTH_LYSR"/>
    <property type="match status" value="1"/>
</dbReference>
<organism evidence="6 7">
    <name type="scientific">Ancylobacter defluvii</name>
    <dbReference type="NCBI Taxonomy" id="1282440"/>
    <lineage>
        <taxon>Bacteria</taxon>
        <taxon>Pseudomonadati</taxon>
        <taxon>Pseudomonadota</taxon>
        <taxon>Alphaproteobacteria</taxon>
        <taxon>Hyphomicrobiales</taxon>
        <taxon>Xanthobacteraceae</taxon>
        <taxon>Ancylobacter</taxon>
    </lineage>
</organism>
<reference evidence="6" key="2">
    <citation type="submission" date="2023-01" db="EMBL/GenBank/DDBJ databases">
        <authorList>
            <person name="Sun Q."/>
            <person name="Evtushenko L."/>
        </authorList>
    </citation>
    <scope>NUCLEOTIDE SEQUENCE</scope>
    <source>
        <strain evidence="6">VKM B-2789</strain>
    </source>
</reference>
<dbReference type="Pfam" id="PF03466">
    <property type="entry name" value="LysR_substrate"/>
    <property type="match status" value="1"/>
</dbReference>
<accession>A0A9W6JUN8</accession>
<dbReference type="RefSeq" id="WP_213358511.1">
    <property type="nucleotide sequence ID" value="NZ_BSFM01000012.1"/>
</dbReference>
<keyword evidence="2" id="KW-0805">Transcription regulation</keyword>
<dbReference type="InterPro" id="IPR036390">
    <property type="entry name" value="WH_DNA-bd_sf"/>
</dbReference>
<dbReference type="Proteomes" id="UP001143330">
    <property type="component" value="Unassembled WGS sequence"/>
</dbReference>
<reference evidence="6" key="1">
    <citation type="journal article" date="2014" name="Int. J. Syst. Evol. Microbiol.">
        <title>Complete genome sequence of Corynebacterium casei LMG S-19264T (=DSM 44701T), isolated from a smear-ripened cheese.</title>
        <authorList>
            <consortium name="US DOE Joint Genome Institute (JGI-PGF)"/>
            <person name="Walter F."/>
            <person name="Albersmeier A."/>
            <person name="Kalinowski J."/>
            <person name="Ruckert C."/>
        </authorList>
    </citation>
    <scope>NUCLEOTIDE SEQUENCE</scope>
    <source>
        <strain evidence="6">VKM B-2789</strain>
    </source>
</reference>
<keyword evidence="4" id="KW-0804">Transcription</keyword>
<evidence type="ECO:0000313" key="6">
    <source>
        <dbReference type="EMBL" id="GLK84210.1"/>
    </source>
</evidence>
<comment type="caution">
    <text evidence="6">The sequence shown here is derived from an EMBL/GenBank/DDBJ whole genome shotgun (WGS) entry which is preliminary data.</text>
</comment>
<comment type="similarity">
    <text evidence="1">Belongs to the LysR transcriptional regulatory family.</text>
</comment>
<dbReference type="AlphaFoldDB" id="A0A9W6JUN8"/>
<dbReference type="PANTHER" id="PTHR30537">
    <property type="entry name" value="HTH-TYPE TRANSCRIPTIONAL REGULATOR"/>
    <property type="match status" value="1"/>
</dbReference>
<dbReference type="InterPro" id="IPR058163">
    <property type="entry name" value="LysR-type_TF_proteobact-type"/>
</dbReference>
<dbReference type="FunFam" id="1.10.10.10:FF:000001">
    <property type="entry name" value="LysR family transcriptional regulator"/>
    <property type="match status" value="1"/>
</dbReference>
<sequence>MAAFSRSDLADLSTFATIVRHRSFTGAAIEIGVTTSALSHAIRRLETRLGARLLNRTSRSVAPTTLGLTLAERLGEGFDTIAAALDEAAGERAASLGEIRLNVPADAAMLLLRPALPDFVERFPQTRLSVAVEDRPVDIVAEGFDAGIRYGDTIPEDMVAMTLTPPLRWVTVASPSYLARFGRPRLPEELGDHRCLRLMLGNNAVFRWELGDGERLIRLDLPGTLTFNDTATTIDAAVRGLGIGYVLEERVRAHLADGRLEIVLPDWASTGAGFAMYYPSRRQNHAALRQLVEIIRSTWEHRPSPA</sequence>
<dbReference type="GO" id="GO:0003700">
    <property type="term" value="F:DNA-binding transcription factor activity"/>
    <property type="evidence" value="ECO:0007669"/>
    <property type="project" value="InterPro"/>
</dbReference>
<keyword evidence="7" id="KW-1185">Reference proteome</keyword>
<name>A0A9W6JUN8_9HYPH</name>
<evidence type="ECO:0000313" key="7">
    <source>
        <dbReference type="Proteomes" id="UP001143330"/>
    </source>
</evidence>
<dbReference type="Pfam" id="PF00126">
    <property type="entry name" value="HTH_1"/>
    <property type="match status" value="1"/>
</dbReference>
<feature type="domain" description="HTH lysR-type" evidence="5">
    <location>
        <begin position="8"/>
        <end position="64"/>
    </location>
</feature>
<keyword evidence="3" id="KW-0238">DNA-binding</keyword>
<proteinExistence type="inferred from homology"/>
<dbReference type="Gene3D" id="1.10.10.10">
    <property type="entry name" value="Winged helix-like DNA-binding domain superfamily/Winged helix DNA-binding domain"/>
    <property type="match status" value="1"/>
</dbReference>
<dbReference type="InterPro" id="IPR005119">
    <property type="entry name" value="LysR_subst-bd"/>
</dbReference>
<dbReference type="GO" id="GO:0043565">
    <property type="term" value="F:sequence-specific DNA binding"/>
    <property type="evidence" value="ECO:0007669"/>
    <property type="project" value="TreeGrafter"/>
</dbReference>
<evidence type="ECO:0000256" key="4">
    <source>
        <dbReference type="ARBA" id="ARBA00023163"/>
    </source>
</evidence>